<dbReference type="Proteomes" id="UP001204851">
    <property type="component" value="Unassembled WGS sequence"/>
</dbReference>
<dbReference type="SUPFAM" id="SSF46689">
    <property type="entry name" value="Homeodomain-like"/>
    <property type="match status" value="1"/>
</dbReference>
<dbReference type="InterPro" id="IPR009057">
    <property type="entry name" value="Homeodomain-like_sf"/>
</dbReference>
<dbReference type="Pfam" id="PF12833">
    <property type="entry name" value="HTH_18"/>
    <property type="match status" value="1"/>
</dbReference>
<dbReference type="EMBL" id="JAMXMC010000017">
    <property type="protein sequence ID" value="MCO5979147.1"/>
    <property type="molecule type" value="Genomic_DNA"/>
</dbReference>
<keyword evidence="2" id="KW-0238">DNA-binding</keyword>
<dbReference type="SUPFAM" id="SSF51215">
    <property type="entry name" value="Regulatory protein AraC"/>
    <property type="match status" value="1"/>
</dbReference>
<sequence>MSAIPSSTPGTPWAPQPAAVQLVRSQVPHGIRTLTVREDLVGWVLRGRKRLVSPGGGMAFERGRVFCIPRATQWDVLNDPPPGGHYEARVMAFAPQTIERFHARFGQYAGVPAVQGGAGTDADPAFAATFDHACAALSDPEASEAMREHRALEVLLLLAERGLVFAPVQSLGWADRVHRLVGQRTHVDWTVDTLAQAFHLSASSLQRRLAEESTTASRCVREARLLTAMALLQGSELQVSEIAVRCGYQSHSRFSAAFRQRFGYAPTHLRP</sequence>
<dbReference type="PROSITE" id="PS00041">
    <property type="entry name" value="HTH_ARAC_FAMILY_1"/>
    <property type="match status" value="1"/>
</dbReference>
<dbReference type="PROSITE" id="PS01124">
    <property type="entry name" value="HTH_ARAC_FAMILY_2"/>
    <property type="match status" value="1"/>
</dbReference>
<accession>A0ABT1BUC1</accession>
<evidence type="ECO:0000256" key="2">
    <source>
        <dbReference type="ARBA" id="ARBA00023125"/>
    </source>
</evidence>
<protein>
    <submittedName>
        <fullName evidence="5">Helix-turn-helix transcriptional regulator</fullName>
    </submittedName>
</protein>
<reference evidence="5 6" key="1">
    <citation type="submission" date="2022-06" db="EMBL/GenBank/DDBJ databases">
        <title>Ideonella sp. NS12-5 Genome sequencing and assembly.</title>
        <authorList>
            <person name="Jung Y."/>
        </authorList>
    </citation>
    <scope>NUCLEOTIDE SEQUENCE [LARGE SCALE GENOMIC DNA]</scope>
    <source>
        <strain evidence="5 6">NS12-5</strain>
    </source>
</reference>
<dbReference type="RefSeq" id="WP_252772100.1">
    <property type="nucleotide sequence ID" value="NZ_JAMXMC010000017.1"/>
</dbReference>
<gene>
    <name evidence="5" type="ORF">M0L44_20810</name>
</gene>
<keyword evidence="3" id="KW-0804">Transcription</keyword>
<dbReference type="SMART" id="SM00342">
    <property type="entry name" value="HTH_ARAC"/>
    <property type="match status" value="1"/>
</dbReference>
<evidence type="ECO:0000256" key="1">
    <source>
        <dbReference type="ARBA" id="ARBA00023015"/>
    </source>
</evidence>
<dbReference type="InterPro" id="IPR018062">
    <property type="entry name" value="HTH_AraC-typ_CS"/>
</dbReference>
<dbReference type="PRINTS" id="PR00032">
    <property type="entry name" value="HTHARAC"/>
</dbReference>
<dbReference type="InterPro" id="IPR037923">
    <property type="entry name" value="HTH-like"/>
</dbReference>
<dbReference type="Gene3D" id="1.10.10.60">
    <property type="entry name" value="Homeodomain-like"/>
    <property type="match status" value="1"/>
</dbReference>
<proteinExistence type="predicted"/>
<dbReference type="InterPro" id="IPR020449">
    <property type="entry name" value="Tscrpt_reg_AraC-type_HTH"/>
</dbReference>
<evidence type="ECO:0000256" key="3">
    <source>
        <dbReference type="ARBA" id="ARBA00023163"/>
    </source>
</evidence>
<keyword evidence="6" id="KW-1185">Reference proteome</keyword>
<name>A0ABT1BUC1_9BURK</name>
<comment type="caution">
    <text evidence="5">The sequence shown here is derived from an EMBL/GenBank/DDBJ whole genome shotgun (WGS) entry which is preliminary data.</text>
</comment>
<evidence type="ECO:0000313" key="5">
    <source>
        <dbReference type="EMBL" id="MCO5979147.1"/>
    </source>
</evidence>
<organism evidence="5 6">
    <name type="scientific">Ideonella oryzae</name>
    <dbReference type="NCBI Taxonomy" id="2937441"/>
    <lineage>
        <taxon>Bacteria</taxon>
        <taxon>Pseudomonadati</taxon>
        <taxon>Pseudomonadota</taxon>
        <taxon>Betaproteobacteria</taxon>
        <taxon>Burkholderiales</taxon>
        <taxon>Sphaerotilaceae</taxon>
        <taxon>Ideonella</taxon>
    </lineage>
</organism>
<feature type="domain" description="HTH araC/xylS-type" evidence="4">
    <location>
        <begin position="175"/>
        <end position="271"/>
    </location>
</feature>
<dbReference type="PANTHER" id="PTHR47894:SF4">
    <property type="entry name" value="HTH-TYPE TRANSCRIPTIONAL REGULATOR GADX"/>
    <property type="match status" value="1"/>
</dbReference>
<dbReference type="PANTHER" id="PTHR47894">
    <property type="entry name" value="HTH-TYPE TRANSCRIPTIONAL REGULATOR GADX"/>
    <property type="match status" value="1"/>
</dbReference>
<dbReference type="InterPro" id="IPR018060">
    <property type="entry name" value="HTH_AraC"/>
</dbReference>
<evidence type="ECO:0000259" key="4">
    <source>
        <dbReference type="PROSITE" id="PS01124"/>
    </source>
</evidence>
<keyword evidence="1" id="KW-0805">Transcription regulation</keyword>
<evidence type="ECO:0000313" key="6">
    <source>
        <dbReference type="Proteomes" id="UP001204851"/>
    </source>
</evidence>